<dbReference type="eggNOG" id="COG0500">
    <property type="taxonomic scope" value="Bacteria"/>
</dbReference>
<proteinExistence type="predicted"/>
<dbReference type="InParanoid" id="Q01U68"/>
<dbReference type="HOGENOM" id="CLU_1453518_0_0_0"/>
<dbReference type="OrthoDB" id="128903at2"/>
<dbReference type="AlphaFoldDB" id="Q01U68"/>
<dbReference type="KEGG" id="sus:Acid_5858"/>
<organism evidence="1">
    <name type="scientific">Solibacter usitatus (strain Ellin6076)</name>
    <dbReference type="NCBI Taxonomy" id="234267"/>
    <lineage>
        <taxon>Bacteria</taxon>
        <taxon>Pseudomonadati</taxon>
        <taxon>Acidobacteriota</taxon>
        <taxon>Terriglobia</taxon>
        <taxon>Bryobacterales</taxon>
        <taxon>Solibacteraceae</taxon>
        <taxon>Candidatus Solibacter</taxon>
    </lineage>
</organism>
<reference evidence="1" key="1">
    <citation type="submission" date="2006-10" db="EMBL/GenBank/DDBJ databases">
        <title>Complete sequence of Solibacter usitatus Ellin6076.</title>
        <authorList>
            <consortium name="US DOE Joint Genome Institute"/>
            <person name="Copeland A."/>
            <person name="Lucas S."/>
            <person name="Lapidus A."/>
            <person name="Barry K."/>
            <person name="Detter J.C."/>
            <person name="Glavina del Rio T."/>
            <person name="Hammon N."/>
            <person name="Israni S."/>
            <person name="Dalin E."/>
            <person name="Tice H."/>
            <person name="Pitluck S."/>
            <person name="Thompson L.S."/>
            <person name="Brettin T."/>
            <person name="Bruce D."/>
            <person name="Han C."/>
            <person name="Tapia R."/>
            <person name="Gilna P."/>
            <person name="Schmutz J."/>
            <person name="Larimer F."/>
            <person name="Land M."/>
            <person name="Hauser L."/>
            <person name="Kyrpides N."/>
            <person name="Mikhailova N."/>
            <person name="Janssen P.H."/>
            <person name="Kuske C.R."/>
            <person name="Richardson P."/>
        </authorList>
    </citation>
    <scope>NUCLEOTIDE SEQUENCE</scope>
    <source>
        <strain evidence="1">Ellin6076</strain>
    </source>
</reference>
<dbReference type="STRING" id="234267.Acid_5858"/>
<gene>
    <name evidence="1" type="ordered locus">Acid_5858</name>
</gene>
<accession>Q01U68</accession>
<protein>
    <submittedName>
        <fullName evidence="1">Uncharacterized protein</fullName>
    </submittedName>
</protein>
<dbReference type="EMBL" id="CP000473">
    <property type="protein sequence ID" value="ABJ86802.1"/>
    <property type="molecule type" value="Genomic_DNA"/>
</dbReference>
<evidence type="ECO:0000313" key="1">
    <source>
        <dbReference type="EMBL" id="ABJ86802.1"/>
    </source>
</evidence>
<name>Q01U68_SOLUE</name>
<sequence length="186" mass="20057" precursor="true">MRYTLLSRRRAVARMLGTVALVALVLAPVACKNKKVRVGATDEETPKMQSVLNMGDPKIEPQLITGFHGIEAAAWRWTAKQFTVALKPPFGSGQKGAKLTVKLTIPPVTIEKLKNVSLSATAGGSALPPETYTTPGDYFYVRDIPASLLTGDTLRVDFQLDKAIPPSSADIRELGIIVLNIGLESK</sequence>